<dbReference type="AlphaFoldDB" id="A0A4R3HTB5"/>
<dbReference type="RefSeq" id="WP_132259113.1">
    <property type="nucleotide sequence ID" value="NZ_SLZQ01000007.1"/>
</dbReference>
<dbReference type="EMBL" id="SLZQ01000007">
    <property type="protein sequence ID" value="TCS36282.1"/>
    <property type="molecule type" value="Genomic_DNA"/>
</dbReference>
<dbReference type="Proteomes" id="UP000295382">
    <property type="component" value="Unassembled WGS sequence"/>
</dbReference>
<keyword evidence="2" id="KW-1185">Reference proteome</keyword>
<comment type="caution">
    <text evidence="1">The sequence shown here is derived from an EMBL/GenBank/DDBJ whole genome shotgun (WGS) entry which is preliminary data.</text>
</comment>
<evidence type="ECO:0000313" key="2">
    <source>
        <dbReference type="Proteomes" id="UP000295382"/>
    </source>
</evidence>
<reference evidence="1 2" key="1">
    <citation type="submission" date="2019-03" db="EMBL/GenBank/DDBJ databases">
        <title>Genomic Encyclopedia of Type Strains, Phase IV (KMG-IV): sequencing the most valuable type-strain genomes for metagenomic binning, comparative biology and taxonomic classification.</title>
        <authorList>
            <person name="Goeker M."/>
        </authorList>
    </citation>
    <scope>NUCLEOTIDE SEQUENCE [LARGE SCALE GENOMIC DNA]</scope>
    <source>
        <strain evidence="1 2">DSM 7445</strain>
    </source>
</reference>
<accession>A0A4R3HTB5</accession>
<proteinExistence type="predicted"/>
<gene>
    <name evidence="1" type="ORF">EDC30_10799</name>
</gene>
<protein>
    <submittedName>
        <fullName evidence="1">Uncharacterized protein</fullName>
    </submittedName>
</protein>
<evidence type="ECO:0000313" key="1">
    <source>
        <dbReference type="EMBL" id="TCS36282.1"/>
    </source>
</evidence>
<name>A0A4R3HTB5_PAULE</name>
<sequence>MEKLYLSARDIVNLMTKLDRVRAGEVSACTIIKNDTGHPVYPPSLRRIAVVAVEGEDRYMPGVSPRLQLSRASLTALLDQANDQVNSQACGAMQLPGLEIFAIPDSQYYVDRSEADAAPVGDLAAGFFWKRGKHT</sequence>
<organism evidence="1 2">
    <name type="scientific">Paucimonas lemoignei</name>
    <name type="common">Pseudomonas lemoignei</name>
    <dbReference type="NCBI Taxonomy" id="29443"/>
    <lineage>
        <taxon>Bacteria</taxon>
        <taxon>Pseudomonadati</taxon>
        <taxon>Pseudomonadota</taxon>
        <taxon>Betaproteobacteria</taxon>
        <taxon>Burkholderiales</taxon>
        <taxon>Burkholderiaceae</taxon>
        <taxon>Paucimonas</taxon>
    </lineage>
</organism>
<dbReference type="OrthoDB" id="9153307at2"/>